<keyword evidence="1" id="KW-0175">Coiled coil</keyword>
<proteinExistence type="predicted"/>
<gene>
    <name evidence="3" type="ordered locus">CNB01540</name>
</gene>
<dbReference type="Proteomes" id="UP000002149">
    <property type="component" value="Chromosome 2"/>
</dbReference>
<evidence type="ECO:0000256" key="2">
    <source>
        <dbReference type="SAM" id="MobiDB-lite"/>
    </source>
</evidence>
<dbReference type="VEuPathDB" id="FungiDB:CNB01540"/>
<dbReference type="InParanoid" id="Q5KMI9"/>
<evidence type="ECO:0000256" key="1">
    <source>
        <dbReference type="SAM" id="Coils"/>
    </source>
</evidence>
<keyword evidence="4" id="KW-1185">Reference proteome</keyword>
<feature type="coiled-coil region" evidence="1">
    <location>
        <begin position="600"/>
        <end position="628"/>
    </location>
</feature>
<dbReference type="OrthoDB" id="3362817at2759"/>
<evidence type="ECO:0000313" key="4">
    <source>
        <dbReference type="Proteomes" id="UP000002149"/>
    </source>
</evidence>
<dbReference type="KEGG" id="cne:CNB01540"/>
<dbReference type="PaxDb" id="214684-Q5KMI9"/>
<protein>
    <submittedName>
        <fullName evidence="3">Uncharacterized protein</fullName>
    </submittedName>
</protein>
<name>Q5KMI9_CRYD1</name>
<dbReference type="AlphaFoldDB" id="Q5KMI9"/>
<dbReference type="STRING" id="214684.Q5KMI9"/>
<feature type="region of interest" description="Disordered" evidence="2">
    <location>
        <begin position="19"/>
        <end position="70"/>
    </location>
</feature>
<dbReference type="EMBL" id="AE017342">
    <property type="protein sequence ID" value="AAW41743.2"/>
    <property type="molecule type" value="Genomic_DNA"/>
</dbReference>
<evidence type="ECO:0000313" key="3">
    <source>
        <dbReference type="EMBL" id="AAW41743.2"/>
    </source>
</evidence>
<dbReference type="HOGENOM" id="CLU_880044_0_0_1"/>
<reference evidence="3 4" key="1">
    <citation type="journal article" date="2005" name="Science">
        <title>The genome of the basidiomycetous yeast and human pathogen Cryptococcus neoformans.</title>
        <authorList>
            <person name="Loftus B.J."/>
            <person name="Fung E."/>
            <person name="Roncaglia P."/>
            <person name="Rowley D."/>
            <person name="Amedeo P."/>
            <person name="Bruno D."/>
            <person name="Vamathevan J."/>
            <person name="Miranda M."/>
            <person name="Anderson I.J."/>
            <person name="Fraser J.A."/>
            <person name="Allen J.E."/>
            <person name="Bosdet I.E."/>
            <person name="Brent M.R."/>
            <person name="Chiu R."/>
            <person name="Doering T.L."/>
            <person name="Donlin M.J."/>
            <person name="D'Souza C.A."/>
            <person name="Fox D.S."/>
            <person name="Grinberg V."/>
            <person name="Fu J."/>
            <person name="Fukushima M."/>
            <person name="Haas B.J."/>
            <person name="Huang J.C."/>
            <person name="Janbon G."/>
            <person name="Jones S.J."/>
            <person name="Koo H.L."/>
            <person name="Krzywinski M.I."/>
            <person name="Kwon-Chung J.K."/>
            <person name="Lengeler K.B."/>
            <person name="Maiti R."/>
            <person name="Marra M.A."/>
            <person name="Marra R.E."/>
            <person name="Mathewson C.A."/>
            <person name="Mitchell T.G."/>
            <person name="Pertea M."/>
            <person name="Riggs F.R."/>
            <person name="Salzberg S.L."/>
            <person name="Schein J.E."/>
            <person name="Shvartsbeyn A."/>
            <person name="Shin H."/>
            <person name="Shumway M."/>
            <person name="Specht C.A."/>
            <person name="Suh B.B."/>
            <person name="Tenney A."/>
            <person name="Utterback T.R."/>
            <person name="Wickes B.L."/>
            <person name="Wortman J.R."/>
            <person name="Wye N.H."/>
            <person name="Kronstad J.W."/>
            <person name="Lodge J.K."/>
            <person name="Heitman J."/>
            <person name="Davis R.W."/>
            <person name="Fraser C.M."/>
            <person name="Hyman R.W."/>
        </authorList>
    </citation>
    <scope>NUCLEOTIDE SEQUENCE [LARGE SCALE GENOMIC DNA]</scope>
    <source>
        <strain evidence="4">JEC21 / ATCC MYA-565</strain>
    </source>
</reference>
<dbReference type="RefSeq" id="XP_024512227.1">
    <property type="nucleotide sequence ID" value="XM_024656482.1"/>
</dbReference>
<sequence>MLAIRYSRRSVLRLTRNFPHGTLQPENDLPYAESSSASSRRHMSVSLRSDGPQSPGKVGNAIAHKGHKSNFARRQIIANAKRLADALKDGSSNTPPQLPPSSDAKYWSDFLQTPVTSSPNPSPTLDDLLSKQPTEPPLKPWHPDYPRLYKRLYDSIHTAFLTKQLKSFARELGLNYVGGKGVSKAAVIKRIMSTWDWVEPRDEPREPPPKTEVYELSSSELFLFLRDNALIQRFAQYENLQLSVMRASEAPQSPFQTSQPGDENRMVLVAKGRNESCNTLREVLDERRKSIVTIEFSRDDVLGLEATVGLLQTISNAAGAYVELTAEGMYRATALSEDAAEASKRMLGVAALRTSVLPRHRPLQNVRPAVAHFLSHNPASVLDPRQDTYGLYPFFPSNTEPLPWDLSATTIGSHFCRLEKVKKWDGSPSSRATEQMAEKMEDRLVSYPLSSSERGEKGRLKVVIEELVQNRGKLVAKFGHLLLPVVTQDGKNALWDSPLPGQWQVENLERWVREDQSRRFIFSPSLTPVMVQHPPFNPPTKLHRLRYRSHPSSSTNESRYLKFDYTLQIRWQDRFAKLVDHLEKTAIGEGVEFETEVKAMESVEQEVIEEVSEAAEAAKQEVIEEVSEPVEAANQEVTDQEGEPSTVEDKLKSEMGILNEVDLFLPDRPTDVQLIASAPLPFTDIPIAISSFFNISQASTESSSPQPPISLEIDGVVYYLEADEYIEEVTQIEEGVVIRSVKATELNGRTIAYSEIESSATDGIPSQFWRQLSSISRDVTPEIASSRPSPSVQ</sequence>
<feature type="region of interest" description="Disordered" evidence="2">
    <location>
        <begin position="112"/>
        <end position="141"/>
    </location>
</feature>
<accession>Q5KMI9</accession>
<dbReference type="GeneID" id="3255684"/>
<organism evidence="3 4">
    <name type="scientific">Cryptococcus deneoformans (strain JEC21 / ATCC MYA-565)</name>
    <name type="common">Cryptococcus neoformans var. neoformans serotype D</name>
    <dbReference type="NCBI Taxonomy" id="214684"/>
    <lineage>
        <taxon>Eukaryota</taxon>
        <taxon>Fungi</taxon>
        <taxon>Dikarya</taxon>
        <taxon>Basidiomycota</taxon>
        <taxon>Agaricomycotina</taxon>
        <taxon>Tremellomycetes</taxon>
        <taxon>Tremellales</taxon>
        <taxon>Cryptococcaceae</taxon>
        <taxon>Cryptococcus</taxon>
        <taxon>Cryptococcus neoformans species complex</taxon>
    </lineage>
</organism>